<keyword evidence="2" id="KW-0808">Transferase</keyword>
<evidence type="ECO:0000313" key="6">
    <source>
        <dbReference type="Proteomes" id="UP000678393"/>
    </source>
</evidence>
<dbReference type="InterPro" id="IPR039551">
    <property type="entry name" value="Cho/carn_acyl_trans"/>
</dbReference>
<dbReference type="EMBL" id="CAJHNH020000289">
    <property type="protein sequence ID" value="CAG5116701.1"/>
    <property type="molecule type" value="Genomic_DNA"/>
</dbReference>
<dbReference type="InterPro" id="IPR000542">
    <property type="entry name" value="Carn_acyl_trans"/>
</dbReference>
<dbReference type="OrthoDB" id="240216at2759"/>
<dbReference type="Gene3D" id="1.10.275.20">
    <property type="entry name" value="Choline/Carnitine o-acyltransferase"/>
    <property type="match status" value="1"/>
</dbReference>
<reference evidence="5" key="1">
    <citation type="submission" date="2021-04" db="EMBL/GenBank/DDBJ databases">
        <authorList>
            <consortium name="Molecular Ecology Group"/>
        </authorList>
    </citation>
    <scope>NUCLEOTIDE SEQUENCE</scope>
</reference>
<gene>
    <name evidence="5" type="ORF">CUNI_LOCUS2259</name>
</gene>
<organism evidence="5 6">
    <name type="scientific">Candidula unifasciata</name>
    <dbReference type="NCBI Taxonomy" id="100452"/>
    <lineage>
        <taxon>Eukaryota</taxon>
        <taxon>Metazoa</taxon>
        <taxon>Spiralia</taxon>
        <taxon>Lophotrochozoa</taxon>
        <taxon>Mollusca</taxon>
        <taxon>Gastropoda</taxon>
        <taxon>Heterobranchia</taxon>
        <taxon>Euthyneura</taxon>
        <taxon>Panpulmonata</taxon>
        <taxon>Eupulmonata</taxon>
        <taxon>Stylommatophora</taxon>
        <taxon>Helicina</taxon>
        <taxon>Helicoidea</taxon>
        <taxon>Geomitridae</taxon>
        <taxon>Candidula</taxon>
    </lineage>
</organism>
<proteinExistence type="predicted"/>
<dbReference type="PANTHER" id="PTHR22589">
    <property type="entry name" value="CARNITINE O-ACYLTRANSFERASE"/>
    <property type="match status" value="1"/>
</dbReference>
<protein>
    <recommendedName>
        <fullName evidence="4">Choline/carnitine acyltransferase domain-containing protein</fullName>
    </recommendedName>
</protein>
<dbReference type="Proteomes" id="UP000678393">
    <property type="component" value="Unassembled WGS sequence"/>
</dbReference>
<keyword evidence="6" id="KW-1185">Reference proteome</keyword>
<keyword evidence="2" id="KW-0012">Acyltransferase</keyword>
<name>A0A8S3YN60_9EUPU</name>
<dbReference type="PROSITE" id="PS00439">
    <property type="entry name" value="ACYLTRANSF_C_1"/>
    <property type="match status" value="1"/>
</dbReference>
<comment type="pathway">
    <text evidence="1">Lipid metabolism; fatty acid beta-oxidation.</text>
</comment>
<comment type="caution">
    <text evidence="5">The sequence shown here is derived from an EMBL/GenBank/DDBJ whole genome shotgun (WGS) entry which is preliminary data.</text>
</comment>
<comment type="catalytic activity">
    <reaction evidence="3">
        <text>4,8-dimethylnonanoyl-CoA + (R)-carnitine = O-4,8-dimethylnonanoyl-(R)-carnitine + CoA</text>
        <dbReference type="Rhea" id="RHEA:44860"/>
        <dbReference type="ChEBI" id="CHEBI:16347"/>
        <dbReference type="ChEBI" id="CHEBI:57287"/>
        <dbReference type="ChEBI" id="CHEBI:77061"/>
        <dbReference type="ChEBI" id="CHEBI:84654"/>
    </reaction>
</comment>
<dbReference type="Pfam" id="PF00755">
    <property type="entry name" value="Carn_acyltransf"/>
    <property type="match status" value="1"/>
</dbReference>
<evidence type="ECO:0000259" key="4">
    <source>
        <dbReference type="Pfam" id="PF00755"/>
    </source>
</evidence>
<sequence>MFRYTKRPLFQITRTLNWLLVEGHQFHIPKFRTFSVEQSLPKLPVPPLEQTLKKYLDTCYPLLTEEQYKSTQEIVNRFLKNEGPALQKLLEERARKEVNWLSEWWKNWAYLDVRLPVVINVNPGIYLPRQSNRGRKEQIQFAARFIAGVLDYKIMLD</sequence>
<feature type="non-terminal residue" evidence="5">
    <location>
        <position position="1"/>
    </location>
</feature>
<dbReference type="PANTHER" id="PTHR22589:SF103">
    <property type="entry name" value="CARNITINE O-ACETYL-TRANSFERASE, ISOFORM A-RELATED"/>
    <property type="match status" value="1"/>
</dbReference>
<dbReference type="GO" id="GO:0016747">
    <property type="term" value="F:acyltransferase activity, transferring groups other than amino-acyl groups"/>
    <property type="evidence" value="ECO:0007669"/>
    <property type="project" value="UniProtKB-ARBA"/>
</dbReference>
<feature type="non-terminal residue" evidence="5">
    <location>
        <position position="157"/>
    </location>
</feature>
<evidence type="ECO:0000256" key="1">
    <source>
        <dbReference type="ARBA" id="ARBA00005005"/>
    </source>
</evidence>
<dbReference type="AlphaFoldDB" id="A0A8S3YN60"/>
<feature type="domain" description="Choline/carnitine acyltransferase" evidence="4">
    <location>
        <begin position="43"/>
        <end position="157"/>
    </location>
</feature>
<evidence type="ECO:0000313" key="5">
    <source>
        <dbReference type="EMBL" id="CAG5116701.1"/>
    </source>
</evidence>
<dbReference type="InterPro" id="IPR042572">
    <property type="entry name" value="Carn_acyl_trans_N"/>
</dbReference>
<dbReference type="SUPFAM" id="SSF52777">
    <property type="entry name" value="CoA-dependent acyltransferases"/>
    <property type="match status" value="1"/>
</dbReference>
<evidence type="ECO:0000256" key="3">
    <source>
        <dbReference type="ARBA" id="ARBA00048999"/>
    </source>
</evidence>
<evidence type="ECO:0000256" key="2">
    <source>
        <dbReference type="ARBA" id="ARBA00023315"/>
    </source>
</evidence>
<accession>A0A8S3YN60</accession>